<evidence type="ECO:0000256" key="1">
    <source>
        <dbReference type="ARBA" id="ARBA00023015"/>
    </source>
</evidence>
<keyword evidence="4" id="KW-0597">Phosphoprotein</keyword>
<protein>
    <recommendedName>
        <fullName evidence="5">Response regulatory domain-containing protein</fullName>
    </recommendedName>
</protein>
<dbReference type="RefSeq" id="WP_203829801.1">
    <property type="nucleotide sequence ID" value="NZ_BAAATY010000045.1"/>
</dbReference>
<evidence type="ECO:0000313" key="6">
    <source>
        <dbReference type="EMBL" id="GIE72049.1"/>
    </source>
</evidence>
<dbReference type="InterPro" id="IPR058245">
    <property type="entry name" value="NreC/VraR/RcsB-like_REC"/>
</dbReference>
<evidence type="ECO:0000313" key="7">
    <source>
        <dbReference type="Proteomes" id="UP000624709"/>
    </source>
</evidence>
<evidence type="ECO:0000259" key="5">
    <source>
        <dbReference type="PROSITE" id="PS50110"/>
    </source>
</evidence>
<dbReference type="PANTHER" id="PTHR43214:SF24">
    <property type="entry name" value="TRANSCRIPTIONAL REGULATORY PROTEIN NARL-RELATED"/>
    <property type="match status" value="1"/>
</dbReference>
<keyword evidence="7" id="KW-1185">Reference proteome</keyword>
<dbReference type="InterPro" id="IPR039420">
    <property type="entry name" value="WalR-like"/>
</dbReference>
<dbReference type="CDD" id="cd17535">
    <property type="entry name" value="REC_NarL-like"/>
    <property type="match status" value="1"/>
</dbReference>
<accession>A0ABQ4BMZ3</accession>
<keyword evidence="2" id="KW-0238">DNA-binding</keyword>
<dbReference type="InterPro" id="IPR011006">
    <property type="entry name" value="CheY-like_superfamily"/>
</dbReference>
<evidence type="ECO:0000256" key="2">
    <source>
        <dbReference type="ARBA" id="ARBA00023125"/>
    </source>
</evidence>
<dbReference type="SMART" id="SM00448">
    <property type="entry name" value="REC"/>
    <property type="match status" value="1"/>
</dbReference>
<organism evidence="6 7">
    <name type="scientific">Actinoplanes palleronii</name>
    <dbReference type="NCBI Taxonomy" id="113570"/>
    <lineage>
        <taxon>Bacteria</taxon>
        <taxon>Bacillati</taxon>
        <taxon>Actinomycetota</taxon>
        <taxon>Actinomycetes</taxon>
        <taxon>Micromonosporales</taxon>
        <taxon>Micromonosporaceae</taxon>
        <taxon>Actinoplanes</taxon>
    </lineage>
</organism>
<name>A0ABQ4BMZ3_9ACTN</name>
<dbReference type="InterPro" id="IPR001789">
    <property type="entry name" value="Sig_transdc_resp-reg_receiver"/>
</dbReference>
<dbReference type="Gene3D" id="3.40.50.2300">
    <property type="match status" value="1"/>
</dbReference>
<dbReference type="EMBL" id="BOMS01000136">
    <property type="protein sequence ID" value="GIE72049.1"/>
    <property type="molecule type" value="Genomic_DNA"/>
</dbReference>
<reference evidence="6 7" key="1">
    <citation type="submission" date="2021-01" db="EMBL/GenBank/DDBJ databases">
        <title>Whole genome shotgun sequence of Actinoplanes palleronii NBRC 14916.</title>
        <authorList>
            <person name="Komaki H."/>
            <person name="Tamura T."/>
        </authorList>
    </citation>
    <scope>NUCLEOTIDE SEQUENCE [LARGE SCALE GENOMIC DNA]</scope>
    <source>
        <strain evidence="6 7">NBRC 14916</strain>
    </source>
</reference>
<dbReference type="PROSITE" id="PS50110">
    <property type="entry name" value="RESPONSE_REGULATORY"/>
    <property type="match status" value="1"/>
</dbReference>
<dbReference type="Proteomes" id="UP000624709">
    <property type="component" value="Unassembled WGS sequence"/>
</dbReference>
<feature type="domain" description="Response regulatory" evidence="5">
    <location>
        <begin position="4"/>
        <end position="122"/>
    </location>
</feature>
<dbReference type="SUPFAM" id="SSF52172">
    <property type="entry name" value="CheY-like"/>
    <property type="match status" value="1"/>
</dbReference>
<keyword evidence="1" id="KW-0805">Transcription regulation</keyword>
<dbReference type="PANTHER" id="PTHR43214">
    <property type="entry name" value="TWO-COMPONENT RESPONSE REGULATOR"/>
    <property type="match status" value="1"/>
</dbReference>
<dbReference type="Pfam" id="PF00072">
    <property type="entry name" value="Response_reg"/>
    <property type="match status" value="1"/>
</dbReference>
<gene>
    <name evidence="6" type="ORF">Apa02nite_081570</name>
</gene>
<proteinExistence type="predicted"/>
<sequence length="129" mass="13390">MTIRVLLADDQPLVREALRLMIDADPDMSVVAEASTGVEAIAGCRASAADVVLMDNHMPGLSGVEASRQISNDPGLATVRILMHTAFVTEDLIATGIPAGVSGFLHKGVAPAILLQSIRDLAAASSSDR</sequence>
<comment type="caution">
    <text evidence="6">The sequence shown here is derived from an EMBL/GenBank/DDBJ whole genome shotgun (WGS) entry which is preliminary data.</text>
</comment>
<evidence type="ECO:0000256" key="4">
    <source>
        <dbReference type="PROSITE-ProRule" id="PRU00169"/>
    </source>
</evidence>
<keyword evidence="3" id="KW-0804">Transcription</keyword>
<feature type="modified residue" description="4-aspartylphosphate" evidence="4">
    <location>
        <position position="55"/>
    </location>
</feature>
<evidence type="ECO:0000256" key="3">
    <source>
        <dbReference type="ARBA" id="ARBA00023163"/>
    </source>
</evidence>